<dbReference type="SUPFAM" id="SSF48317">
    <property type="entry name" value="Acid phosphatase/Vanadium-dependent haloperoxidase"/>
    <property type="match status" value="1"/>
</dbReference>
<dbReference type="InterPro" id="IPR036938">
    <property type="entry name" value="PAP2/HPO_sf"/>
</dbReference>
<dbReference type="GeneID" id="9682047"/>
<reference evidence="3 4" key="1">
    <citation type="journal article" date="2009" name="Science">
        <title>Green evolution and dynamic adaptations revealed by genomes of the marine picoeukaryotes Micromonas.</title>
        <authorList>
            <person name="Worden A.Z."/>
            <person name="Lee J.H."/>
            <person name="Mock T."/>
            <person name="Rouze P."/>
            <person name="Simmons M.P."/>
            <person name="Aerts A.L."/>
            <person name="Allen A.E."/>
            <person name="Cuvelier M.L."/>
            <person name="Derelle E."/>
            <person name="Everett M.V."/>
            <person name="Foulon E."/>
            <person name="Grimwood J."/>
            <person name="Gundlach H."/>
            <person name="Henrissat B."/>
            <person name="Napoli C."/>
            <person name="McDonald S.M."/>
            <person name="Parker M.S."/>
            <person name="Rombauts S."/>
            <person name="Salamov A."/>
            <person name="Von Dassow P."/>
            <person name="Badger J.H."/>
            <person name="Coutinho P.M."/>
            <person name="Demir E."/>
            <person name="Dubchak I."/>
            <person name="Gentemann C."/>
            <person name="Eikrem W."/>
            <person name="Gready J.E."/>
            <person name="John U."/>
            <person name="Lanier W."/>
            <person name="Lindquist E.A."/>
            <person name="Lucas S."/>
            <person name="Mayer K.F."/>
            <person name="Moreau H."/>
            <person name="Not F."/>
            <person name="Otillar R."/>
            <person name="Panaud O."/>
            <person name="Pangilinan J."/>
            <person name="Paulsen I."/>
            <person name="Piegu B."/>
            <person name="Poliakov A."/>
            <person name="Robbens S."/>
            <person name="Schmutz J."/>
            <person name="Toulza E."/>
            <person name="Wyss T."/>
            <person name="Zelensky A."/>
            <person name="Zhou K."/>
            <person name="Armbrust E.V."/>
            <person name="Bhattacharya D."/>
            <person name="Goodenough U.W."/>
            <person name="Van de Peer Y."/>
            <person name="Grigoriev I.V."/>
        </authorList>
    </citation>
    <scope>NUCLEOTIDE SEQUENCE [LARGE SCALE GENOMIC DNA]</scope>
    <source>
        <strain evidence="3 4">CCMP1545</strain>
    </source>
</reference>
<name>C1MLM0_MICPC</name>
<dbReference type="InterPro" id="IPR000326">
    <property type="entry name" value="PAP2/HPO"/>
</dbReference>
<organism evidence="4">
    <name type="scientific">Micromonas pusilla (strain CCMP1545)</name>
    <name type="common">Picoplanktonic green alga</name>
    <dbReference type="NCBI Taxonomy" id="564608"/>
    <lineage>
        <taxon>Eukaryota</taxon>
        <taxon>Viridiplantae</taxon>
        <taxon>Chlorophyta</taxon>
        <taxon>Mamiellophyceae</taxon>
        <taxon>Mamiellales</taxon>
        <taxon>Mamiellaceae</taxon>
        <taxon>Micromonas</taxon>
    </lineage>
</organism>
<gene>
    <name evidence="3" type="ORF">MICPUCDRAFT_31954</name>
</gene>
<evidence type="ECO:0000256" key="1">
    <source>
        <dbReference type="SAM" id="Phobius"/>
    </source>
</evidence>
<feature type="transmembrane region" description="Helical" evidence="1">
    <location>
        <begin position="133"/>
        <end position="151"/>
    </location>
</feature>
<keyword evidence="1" id="KW-1133">Transmembrane helix</keyword>
<proteinExistence type="predicted"/>
<evidence type="ECO:0000259" key="2">
    <source>
        <dbReference type="SMART" id="SM00014"/>
    </source>
</evidence>
<dbReference type="STRING" id="564608.C1MLM0"/>
<keyword evidence="1" id="KW-0812">Transmembrane</keyword>
<dbReference type="OrthoDB" id="302705at2759"/>
<dbReference type="Proteomes" id="UP000001876">
    <property type="component" value="Unassembled WGS sequence"/>
</dbReference>
<evidence type="ECO:0000313" key="3">
    <source>
        <dbReference type="EMBL" id="EEH59965.1"/>
    </source>
</evidence>
<dbReference type="Gene3D" id="1.20.144.10">
    <property type="entry name" value="Phosphatidic acid phosphatase type 2/haloperoxidase"/>
    <property type="match status" value="1"/>
</dbReference>
<feature type="transmembrane region" description="Helical" evidence="1">
    <location>
        <begin position="163"/>
        <end position="188"/>
    </location>
</feature>
<dbReference type="eggNOG" id="KOG3146">
    <property type="taxonomic scope" value="Eukaryota"/>
</dbReference>
<dbReference type="EMBL" id="GG663736">
    <property type="protein sequence ID" value="EEH59965.1"/>
    <property type="molecule type" value="Genomic_DNA"/>
</dbReference>
<dbReference type="RefSeq" id="XP_003056589.1">
    <property type="nucleotide sequence ID" value="XM_003056543.1"/>
</dbReference>
<dbReference type="SMART" id="SM00014">
    <property type="entry name" value="acidPPc"/>
    <property type="match status" value="1"/>
</dbReference>
<dbReference type="GO" id="GO:0042392">
    <property type="term" value="F:sphingosine-1-phosphate phosphatase activity"/>
    <property type="evidence" value="ECO:0007669"/>
    <property type="project" value="TreeGrafter"/>
</dbReference>
<feature type="transmembrane region" description="Helical" evidence="1">
    <location>
        <begin position="20"/>
        <end position="41"/>
    </location>
</feature>
<dbReference type="KEGG" id="mpp:MICPUCDRAFT_31954"/>
<dbReference type="AlphaFoldDB" id="C1MLM0"/>
<dbReference type="PANTHER" id="PTHR14969">
    <property type="entry name" value="SPHINGOSINE-1-PHOSPHATE PHOSPHOHYDROLASE"/>
    <property type="match status" value="1"/>
</dbReference>
<keyword evidence="4" id="KW-1185">Reference proteome</keyword>
<dbReference type="PANTHER" id="PTHR14969:SF13">
    <property type="entry name" value="AT30094P"/>
    <property type="match status" value="1"/>
</dbReference>
<sequence>MKPFNLTYVRYPPDDVVGSLMAVASLVPIAGILATSGVFFARRELWDILTLAGTLFCEVVAQILKWWAKDPRPSSCAVVDFCGTYGMPSSHAQLAAFSATINSLHLYRRLRGCRLRGDETSITTLHLQRLDPLVIASVSSSWPVAFVVAVSRVHLGYHSFEQVCVGFAIGFGLGIVWHAASCVIAAAAKEGLECRVVSNKNFCSVLWTKAVEFLNLRDSSLVSNPLEFQRQLFVQYAERRVVVE</sequence>
<keyword evidence="1" id="KW-0472">Membrane</keyword>
<evidence type="ECO:0000313" key="4">
    <source>
        <dbReference type="Proteomes" id="UP000001876"/>
    </source>
</evidence>
<dbReference type="Pfam" id="PF01569">
    <property type="entry name" value="PAP2"/>
    <property type="match status" value="1"/>
</dbReference>
<dbReference type="OMA" id="FLCANCF"/>
<accession>C1MLM0</accession>
<protein>
    <submittedName>
        <fullName evidence="3">Predicted protein</fullName>
    </submittedName>
</protein>
<feature type="domain" description="Phosphatidic acid phosphatase type 2/haloperoxidase" evidence="2">
    <location>
        <begin position="47"/>
        <end position="178"/>
    </location>
</feature>